<organism evidence="1 2">
    <name type="scientific">Pleurodeles waltl</name>
    <name type="common">Iberian ribbed newt</name>
    <dbReference type="NCBI Taxonomy" id="8319"/>
    <lineage>
        <taxon>Eukaryota</taxon>
        <taxon>Metazoa</taxon>
        <taxon>Chordata</taxon>
        <taxon>Craniata</taxon>
        <taxon>Vertebrata</taxon>
        <taxon>Euteleostomi</taxon>
        <taxon>Amphibia</taxon>
        <taxon>Batrachia</taxon>
        <taxon>Caudata</taxon>
        <taxon>Salamandroidea</taxon>
        <taxon>Salamandridae</taxon>
        <taxon>Pleurodelinae</taxon>
        <taxon>Pleurodeles</taxon>
    </lineage>
</organism>
<dbReference type="AlphaFoldDB" id="A0AAV7V6T5"/>
<feature type="non-terminal residue" evidence="1">
    <location>
        <position position="1"/>
    </location>
</feature>
<keyword evidence="2" id="KW-1185">Reference proteome</keyword>
<proteinExistence type="predicted"/>
<evidence type="ECO:0000313" key="1">
    <source>
        <dbReference type="EMBL" id="KAJ1195788.1"/>
    </source>
</evidence>
<protein>
    <submittedName>
        <fullName evidence="1">Uncharacterized protein</fullName>
    </submittedName>
</protein>
<feature type="non-terminal residue" evidence="1">
    <location>
        <position position="62"/>
    </location>
</feature>
<sequence length="62" mass="6985">TLFITGRPRSSSFENLPHRLAPQWKQMLLLLSDVSKGRGLGREPEVLLLTQRVPRALRHPGG</sequence>
<dbReference type="EMBL" id="JANPWB010000004">
    <property type="protein sequence ID" value="KAJ1195788.1"/>
    <property type="molecule type" value="Genomic_DNA"/>
</dbReference>
<name>A0AAV7V6T5_PLEWA</name>
<reference evidence="1" key="1">
    <citation type="journal article" date="2022" name="bioRxiv">
        <title>Sequencing and chromosome-scale assembly of the giantPleurodeles waltlgenome.</title>
        <authorList>
            <person name="Brown T."/>
            <person name="Elewa A."/>
            <person name="Iarovenko S."/>
            <person name="Subramanian E."/>
            <person name="Araus A.J."/>
            <person name="Petzold A."/>
            <person name="Susuki M."/>
            <person name="Suzuki K.-i.T."/>
            <person name="Hayashi T."/>
            <person name="Toyoda A."/>
            <person name="Oliveira C."/>
            <person name="Osipova E."/>
            <person name="Leigh N.D."/>
            <person name="Simon A."/>
            <person name="Yun M.H."/>
        </authorList>
    </citation>
    <scope>NUCLEOTIDE SEQUENCE</scope>
    <source>
        <strain evidence="1">20211129_DDA</strain>
        <tissue evidence="1">Liver</tissue>
    </source>
</reference>
<dbReference type="Proteomes" id="UP001066276">
    <property type="component" value="Chromosome 2_2"/>
</dbReference>
<accession>A0AAV7V6T5</accession>
<evidence type="ECO:0000313" key="2">
    <source>
        <dbReference type="Proteomes" id="UP001066276"/>
    </source>
</evidence>
<gene>
    <name evidence="1" type="ORF">NDU88_005056</name>
</gene>
<comment type="caution">
    <text evidence="1">The sequence shown here is derived from an EMBL/GenBank/DDBJ whole genome shotgun (WGS) entry which is preliminary data.</text>
</comment>